<evidence type="ECO:0000256" key="2">
    <source>
        <dbReference type="ARBA" id="ARBA00022448"/>
    </source>
</evidence>
<feature type="transmembrane region" description="Helical" evidence="8">
    <location>
        <begin position="354"/>
        <end position="373"/>
    </location>
</feature>
<dbReference type="Proteomes" id="UP000201838">
    <property type="component" value="Unassembled WGS sequence"/>
</dbReference>
<organism evidence="9 10">
    <name type="scientific">Boseongicola aestuarii</name>
    <dbReference type="NCBI Taxonomy" id="1470561"/>
    <lineage>
        <taxon>Bacteria</taxon>
        <taxon>Pseudomonadati</taxon>
        <taxon>Pseudomonadota</taxon>
        <taxon>Alphaproteobacteria</taxon>
        <taxon>Rhodobacterales</taxon>
        <taxon>Paracoccaceae</taxon>
        <taxon>Boseongicola</taxon>
    </lineage>
</organism>
<dbReference type="PANTHER" id="PTHR32196">
    <property type="entry name" value="ABC TRANSPORTER PERMEASE PROTEIN YPHD-RELATED-RELATED"/>
    <property type="match status" value="1"/>
</dbReference>
<evidence type="ECO:0000256" key="3">
    <source>
        <dbReference type="ARBA" id="ARBA00022475"/>
    </source>
</evidence>
<sequence length="384" mass="41010">MLVPKCSADDASAQSLKCPNLIFRFAALAVYWEARAPQETQKDSFWIYLPYHVQSGLLSSVQGEHFNMRKSINSILRRHGLVLAFLIFLAMVAVNAEAFLTPGNILDVLRQVSITGMMALGVTFVVLTGRLDLSVGSLLTLLTVIVVDQHNIVGPFPAIVMTIGAGVLVGAFNGFLVGFIGLNALIVTLAMLSFLQGLVLFYSGGSNVNVNDAQNTWFAVFGRGDFLGVPVPVFLFILGAIIAGLVLQYTTFGRRVYAVGGNETASVFSGVNARWTVFAAYVLSGLTTGVAAIIMGSRVMGAQNTIGQGYELTVLAGVILGGTSLLGGSGSIWRTVIGISMLGFIQNGLLLLGFAYYVQWLVTWAVIIIAVWIDLGAKRGRIFA</sequence>
<feature type="transmembrane region" description="Helical" evidence="8">
    <location>
        <begin position="80"/>
        <end position="100"/>
    </location>
</feature>
<keyword evidence="10" id="KW-1185">Reference proteome</keyword>
<evidence type="ECO:0000313" key="9">
    <source>
        <dbReference type="EMBL" id="SMX22509.1"/>
    </source>
</evidence>
<dbReference type="AlphaFoldDB" id="A0A238IVJ5"/>
<reference evidence="9 10" key="1">
    <citation type="submission" date="2017-05" db="EMBL/GenBank/DDBJ databases">
        <authorList>
            <person name="Song R."/>
            <person name="Chenine A.L."/>
            <person name="Ruprecht R.M."/>
        </authorList>
    </citation>
    <scope>NUCLEOTIDE SEQUENCE [LARGE SCALE GENOMIC DNA]</scope>
    <source>
        <strain evidence="9 10">CECT 8489</strain>
    </source>
</reference>
<dbReference type="GO" id="GO:0005886">
    <property type="term" value="C:plasma membrane"/>
    <property type="evidence" value="ECO:0007669"/>
    <property type="project" value="UniProtKB-SubCell"/>
</dbReference>
<evidence type="ECO:0000256" key="1">
    <source>
        <dbReference type="ARBA" id="ARBA00004651"/>
    </source>
</evidence>
<feature type="transmembrane region" description="Helical" evidence="8">
    <location>
        <begin position="159"/>
        <end position="180"/>
    </location>
</feature>
<accession>A0A238IVJ5</accession>
<evidence type="ECO:0000313" key="10">
    <source>
        <dbReference type="Proteomes" id="UP000201838"/>
    </source>
</evidence>
<feature type="transmembrane region" description="Helical" evidence="8">
    <location>
        <begin position="186"/>
        <end position="205"/>
    </location>
</feature>
<dbReference type="PANTHER" id="PTHR32196:SF21">
    <property type="entry name" value="ABC TRANSPORTER PERMEASE PROTEIN YPHD-RELATED"/>
    <property type="match status" value="1"/>
</dbReference>
<dbReference type="Pfam" id="PF02653">
    <property type="entry name" value="BPD_transp_2"/>
    <property type="match status" value="1"/>
</dbReference>
<feature type="transmembrane region" description="Helical" evidence="8">
    <location>
        <begin position="226"/>
        <end position="247"/>
    </location>
</feature>
<keyword evidence="5 8" id="KW-0812">Transmembrane</keyword>
<protein>
    <submittedName>
        <fullName evidence="9">Ribose transport system permease protein RbsC</fullName>
    </submittedName>
</protein>
<evidence type="ECO:0000256" key="7">
    <source>
        <dbReference type="ARBA" id="ARBA00023136"/>
    </source>
</evidence>
<feature type="transmembrane region" description="Helical" evidence="8">
    <location>
        <begin position="120"/>
        <end position="147"/>
    </location>
</feature>
<dbReference type="CDD" id="cd06579">
    <property type="entry name" value="TM_PBP1_transp_AraH_like"/>
    <property type="match status" value="1"/>
</dbReference>
<feature type="transmembrane region" description="Helical" evidence="8">
    <location>
        <begin position="278"/>
        <end position="300"/>
    </location>
</feature>
<keyword evidence="4" id="KW-0997">Cell inner membrane</keyword>
<feature type="transmembrane region" description="Helical" evidence="8">
    <location>
        <begin position="312"/>
        <end position="334"/>
    </location>
</feature>
<keyword evidence="7 8" id="KW-0472">Membrane</keyword>
<name>A0A238IVJ5_9RHOB</name>
<proteinExistence type="predicted"/>
<evidence type="ECO:0000256" key="5">
    <source>
        <dbReference type="ARBA" id="ARBA00022692"/>
    </source>
</evidence>
<evidence type="ECO:0000256" key="4">
    <source>
        <dbReference type="ARBA" id="ARBA00022519"/>
    </source>
</evidence>
<comment type="subcellular location">
    <subcellularLocation>
        <location evidence="1">Cell membrane</location>
        <topology evidence="1">Multi-pass membrane protein</topology>
    </subcellularLocation>
</comment>
<evidence type="ECO:0000256" key="6">
    <source>
        <dbReference type="ARBA" id="ARBA00022989"/>
    </source>
</evidence>
<keyword evidence="2" id="KW-0813">Transport</keyword>
<dbReference type="EMBL" id="FXXQ01000002">
    <property type="protein sequence ID" value="SMX22509.1"/>
    <property type="molecule type" value="Genomic_DNA"/>
</dbReference>
<gene>
    <name evidence="9" type="primary">rbsC_1</name>
    <name evidence="9" type="ORF">BOA8489_00606</name>
</gene>
<dbReference type="InterPro" id="IPR001851">
    <property type="entry name" value="ABC_transp_permease"/>
</dbReference>
<evidence type="ECO:0000256" key="8">
    <source>
        <dbReference type="SAM" id="Phobius"/>
    </source>
</evidence>
<keyword evidence="6 8" id="KW-1133">Transmembrane helix</keyword>
<dbReference type="GO" id="GO:0022857">
    <property type="term" value="F:transmembrane transporter activity"/>
    <property type="evidence" value="ECO:0007669"/>
    <property type="project" value="InterPro"/>
</dbReference>
<keyword evidence="3" id="KW-1003">Cell membrane</keyword>